<organism evidence="1 2">
    <name type="scientific">Salmonirosea aquatica</name>
    <dbReference type="NCBI Taxonomy" id="2654236"/>
    <lineage>
        <taxon>Bacteria</taxon>
        <taxon>Pseudomonadati</taxon>
        <taxon>Bacteroidota</taxon>
        <taxon>Cytophagia</taxon>
        <taxon>Cytophagales</taxon>
        <taxon>Spirosomataceae</taxon>
        <taxon>Salmonirosea</taxon>
    </lineage>
</organism>
<dbReference type="AlphaFoldDB" id="A0A7C9FNM0"/>
<dbReference type="Pfam" id="PF02635">
    <property type="entry name" value="DsrE"/>
    <property type="match status" value="1"/>
</dbReference>
<dbReference type="InterPro" id="IPR003787">
    <property type="entry name" value="Sulphur_relay_DsrE/F-like"/>
</dbReference>
<proteinExistence type="predicted"/>
<sequence>MLLALCLNAVETQAQTKEFPVIKNGGGVFPVPEAVAVADPSMAYKIVGDLMVGPEKPNELNPGLDRVARLFNAYSEAGIPADKIKMVVVVHFKGTPLIMTDEAYKKEFGVPNPNTALIDELAGKGVEFFICGQSLRMRGYTDTPRNPNIKVTHAALIATTTYQLKGYAVLSMP</sequence>
<dbReference type="Proteomes" id="UP000479293">
    <property type="component" value="Unassembled WGS sequence"/>
</dbReference>
<reference evidence="1 2" key="1">
    <citation type="submission" date="2019-10" db="EMBL/GenBank/DDBJ databases">
        <title>Draft Genome Sequence of Cytophagaceae sp. SJW1-29.</title>
        <authorList>
            <person name="Choi A."/>
        </authorList>
    </citation>
    <scope>NUCLEOTIDE SEQUENCE [LARGE SCALE GENOMIC DNA]</scope>
    <source>
        <strain evidence="1 2">SJW1-29</strain>
    </source>
</reference>
<dbReference type="InterPro" id="IPR027396">
    <property type="entry name" value="DsrEFH-like"/>
</dbReference>
<gene>
    <name evidence="1" type="ORF">GBK04_03365</name>
</gene>
<protein>
    <submittedName>
        <fullName evidence="1">Uncharacterized protein</fullName>
    </submittedName>
</protein>
<evidence type="ECO:0000313" key="1">
    <source>
        <dbReference type="EMBL" id="MPR32409.1"/>
    </source>
</evidence>
<dbReference type="PANTHER" id="PTHR37691:SF1">
    <property type="entry name" value="BLR3518 PROTEIN"/>
    <property type="match status" value="1"/>
</dbReference>
<keyword evidence="2" id="KW-1185">Reference proteome</keyword>
<comment type="caution">
    <text evidence="1">The sequence shown here is derived from an EMBL/GenBank/DDBJ whole genome shotgun (WGS) entry which is preliminary data.</text>
</comment>
<dbReference type="SUPFAM" id="SSF75169">
    <property type="entry name" value="DsrEFH-like"/>
    <property type="match status" value="1"/>
</dbReference>
<evidence type="ECO:0000313" key="2">
    <source>
        <dbReference type="Proteomes" id="UP000479293"/>
    </source>
</evidence>
<dbReference type="Gene3D" id="3.40.1260.10">
    <property type="entry name" value="DsrEFH-like"/>
    <property type="match status" value="1"/>
</dbReference>
<accession>A0A7C9FNM0</accession>
<name>A0A7C9FNM0_9BACT</name>
<dbReference type="EMBL" id="WHLY01000002">
    <property type="protein sequence ID" value="MPR32409.1"/>
    <property type="molecule type" value="Genomic_DNA"/>
</dbReference>
<dbReference type="PANTHER" id="PTHR37691">
    <property type="entry name" value="BLR3518 PROTEIN"/>
    <property type="match status" value="1"/>
</dbReference>